<proteinExistence type="inferred from homology"/>
<evidence type="ECO:0000313" key="10">
    <source>
        <dbReference type="Proteomes" id="UP000319374"/>
    </source>
</evidence>
<sequence>MKKILLLSIVASFALSCSKDALETFPGDKVPSDVVYGSVENARSALTGALAGLGQGGWQGNYNSGIGFGLTETYLTGDALAEDYVLSGSGSGWMWQTYSYNVKSWFDDPRLQCSTTWNCYYTTINSCNNLIGSAELLETSAEGKNILGQAYVLRAFCYHMLAQVYARAYYYYPDDLCVPLYLEPTTSETKGAARSTNKQVYEEVIYPDLTTGVGLLEEAAAAGIARSSKTEIDYYVANGIKARVALTMHKWSDAYKAAEEALKGYAGSEALDASQITGGMNDITALPSVMWGEVKTTDNYGMYLSFQAQMDAGHDGYAKTARRCCTSWLWNRMNATDARRAWWLGTFDNADFADSGEAIRYCQVKFKFKGDSWLGDYIYMRAEEMLLTAAEAYCQEGNDPQARIYLQKLMAKRDASYTGAEKSGNAINGLTPGSDGASMTGSLLEEILIQRRLELWGEYGRIFDIKRLGQGFKRVAVESADNPQFDPASLIADHDTQSPGSFAWILLLPQKELDGNPNIVQNPIGDTAD</sequence>
<dbReference type="Pfam" id="PF14322">
    <property type="entry name" value="SusD-like_3"/>
    <property type="match status" value="1"/>
</dbReference>
<evidence type="ECO:0000256" key="4">
    <source>
        <dbReference type="ARBA" id="ARBA00023136"/>
    </source>
</evidence>
<accession>A0A4Y1WYY2</accession>
<dbReference type="AlphaFoldDB" id="A0A4Y1WYY2"/>
<dbReference type="Pfam" id="PF07980">
    <property type="entry name" value="SusD_RagB"/>
    <property type="match status" value="1"/>
</dbReference>
<feature type="domain" description="RagB/SusD" evidence="7">
    <location>
        <begin position="376"/>
        <end position="523"/>
    </location>
</feature>
<gene>
    <name evidence="9" type="ORF">A5CPEGH6_06130</name>
</gene>
<evidence type="ECO:0000256" key="1">
    <source>
        <dbReference type="ARBA" id="ARBA00004442"/>
    </source>
</evidence>
<dbReference type="PROSITE" id="PS51257">
    <property type="entry name" value="PROKAR_LIPOPROTEIN"/>
    <property type="match status" value="1"/>
</dbReference>
<dbReference type="Gene3D" id="1.25.40.390">
    <property type="match status" value="1"/>
</dbReference>
<feature type="domain" description="SusD-like N-terminal" evidence="8">
    <location>
        <begin position="92"/>
        <end position="219"/>
    </location>
</feature>
<dbReference type="InterPro" id="IPR011990">
    <property type="entry name" value="TPR-like_helical_dom_sf"/>
</dbReference>
<reference evidence="10" key="1">
    <citation type="submission" date="2019-06" db="EMBL/GenBank/DDBJ databases">
        <title>Alistipes onderdonkii subsp. vulgaris subsp. nov., Alistipes dispar sp. nov. and Alistipes communis sp. nov., isolated from human faeces, and creation of Alistipes onderdonkii subsp. onderdonkii subsp. nov.</title>
        <authorList>
            <person name="Sakamoto M."/>
            <person name="Ikeyama N."/>
            <person name="Ogata Y."/>
            <person name="Suda W."/>
            <person name="Iino T."/>
            <person name="Hattori M."/>
            <person name="Ohkuma M."/>
        </authorList>
    </citation>
    <scope>NUCLEOTIDE SEQUENCE [LARGE SCALE GENOMIC DNA]</scope>
    <source>
        <strain evidence="10">5CPEGH6</strain>
    </source>
</reference>
<name>A0A4Y1WYY2_9BACT</name>
<dbReference type="RefSeq" id="WP_141427834.1">
    <property type="nucleotide sequence ID" value="NZ_AP019736.1"/>
</dbReference>
<dbReference type="Proteomes" id="UP000319374">
    <property type="component" value="Chromosome"/>
</dbReference>
<keyword evidence="3 6" id="KW-0732">Signal</keyword>
<evidence type="ECO:0000259" key="7">
    <source>
        <dbReference type="Pfam" id="PF07980"/>
    </source>
</evidence>
<protein>
    <submittedName>
        <fullName evidence="9">Membrane protein</fullName>
    </submittedName>
</protein>
<evidence type="ECO:0000313" key="9">
    <source>
        <dbReference type="EMBL" id="BBL05975.1"/>
    </source>
</evidence>
<dbReference type="OrthoDB" id="1100079at2"/>
<dbReference type="GO" id="GO:0009279">
    <property type="term" value="C:cell outer membrane"/>
    <property type="evidence" value="ECO:0007669"/>
    <property type="project" value="UniProtKB-SubCell"/>
</dbReference>
<comment type="similarity">
    <text evidence="2">Belongs to the SusD family.</text>
</comment>
<dbReference type="SUPFAM" id="SSF48452">
    <property type="entry name" value="TPR-like"/>
    <property type="match status" value="1"/>
</dbReference>
<evidence type="ECO:0000256" key="6">
    <source>
        <dbReference type="SAM" id="SignalP"/>
    </source>
</evidence>
<dbReference type="GeneID" id="98672588"/>
<comment type="subcellular location">
    <subcellularLocation>
        <location evidence="1">Cell outer membrane</location>
    </subcellularLocation>
</comment>
<evidence type="ECO:0000256" key="5">
    <source>
        <dbReference type="ARBA" id="ARBA00023237"/>
    </source>
</evidence>
<keyword evidence="4" id="KW-0472">Membrane</keyword>
<evidence type="ECO:0000256" key="3">
    <source>
        <dbReference type="ARBA" id="ARBA00022729"/>
    </source>
</evidence>
<feature type="signal peptide" evidence="6">
    <location>
        <begin position="1"/>
        <end position="21"/>
    </location>
</feature>
<evidence type="ECO:0000259" key="8">
    <source>
        <dbReference type="Pfam" id="PF14322"/>
    </source>
</evidence>
<feature type="chain" id="PRO_5021337555" evidence="6">
    <location>
        <begin position="22"/>
        <end position="529"/>
    </location>
</feature>
<dbReference type="KEGG" id="ada:A5CPEGH6_06130"/>
<dbReference type="EMBL" id="AP019736">
    <property type="protein sequence ID" value="BBL05975.1"/>
    <property type="molecule type" value="Genomic_DNA"/>
</dbReference>
<dbReference type="InterPro" id="IPR033985">
    <property type="entry name" value="SusD-like_N"/>
</dbReference>
<dbReference type="InterPro" id="IPR012944">
    <property type="entry name" value="SusD_RagB_dom"/>
</dbReference>
<keyword evidence="5" id="KW-0998">Cell outer membrane</keyword>
<evidence type="ECO:0000256" key="2">
    <source>
        <dbReference type="ARBA" id="ARBA00006275"/>
    </source>
</evidence>
<organism evidence="9 10">
    <name type="scientific">Alistipes dispar</name>
    <dbReference type="NCBI Taxonomy" id="2585119"/>
    <lineage>
        <taxon>Bacteria</taxon>
        <taxon>Pseudomonadati</taxon>
        <taxon>Bacteroidota</taxon>
        <taxon>Bacteroidia</taxon>
        <taxon>Bacteroidales</taxon>
        <taxon>Rikenellaceae</taxon>
        <taxon>Alistipes</taxon>
    </lineage>
</organism>
<keyword evidence="10" id="KW-1185">Reference proteome</keyword>